<dbReference type="InterPro" id="IPR000014">
    <property type="entry name" value="PAS"/>
</dbReference>
<reference evidence="12 13" key="1">
    <citation type="submission" date="2021-07" db="EMBL/GenBank/DDBJ databases">
        <title>Paenibacillus radiodurans sp. nov., isolated from the southeastern edge of Tengger Desert.</title>
        <authorList>
            <person name="Zhang G."/>
        </authorList>
    </citation>
    <scope>NUCLEOTIDE SEQUENCE [LARGE SCALE GENOMIC DNA]</scope>
    <source>
        <strain evidence="12 13">CCM 7311</strain>
    </source>
</reference>
<feature type="domain" description="PAS" evidence="10">
    <location>
        <begin position="406"/>
        <end position="459"/>
    </location>
</feature>
<evidence type="ECO:0000259" key="9">
    <source>
        <dbReference type="PROSITE" id="PS50109"/>
    </source>
</evidence>
<dbReference type="Gene3D" id="3.30.450.20">
    <property type="entry name" value="PAS domain"/>
    <property type="match status" value="6"/>
</dbReference>
<comment type="catalytic activity">
    <reaction evidence="1">
        <text>ATP + protein L-histidine = ADP + protein N-phospho-L-histidine.</text>
        <dbReference type="EC" id="2.7.13.3"/>
    </reaction>
</comment>
<dbReference type="InterPro" id="IPR052162">
    <property type="entry name" value="Sensor_kinase/Photoreceptor"/>
</dbReference>
<dbReference type="PROSITE" id="PS50109">
    <property type="entry name" value="HIS_KIN"/>
    <property type="match status" value="1"/>
</dbReference>
<dbReference type="Gene3D" id="1.10.287.130">
    <property type="match status" value="1"/>
</dbReference>
<dbReference type="SMART" id="SM00387">
    <property type="entry name" value="HATPase_c"/>
    <property type="match status" value="1"/>
</dbReference>
<dbReference type="InterPro" id="IPR005467">
    <property type="entry name" value="His_kinase_dom"/>
</dbReference>
<feature type="domain" description="PAS" evidence="10">
    <location>
        <begin position="8"/>
        <end position="67"/>
    </location>
</feature>
<feature type="domain" description="PAS" evidence="10">
    <location>
        <begin position="646"/>
        <end position="712"/>
    </location>
</feature>
<dbReference type="InterPro" id="IPR036890">
    <property type="entry name" value="HATPase_C_sf"/>
</dbReference>
<keyword evidence="4" id="KW-0808">Transferase</keyword>
<evidence type="ECO:0000256" key="4">
    <source>
        <dbReference type="ARBA" id="ARBA00022679"/>
    </source>
</evidence>
<dbReference type="InterPro" id="IPR013767">
    <property type="entry name" value="PAS_fold"/>
</dbReference>
<dbReference type="Pfam" id="PF00989">
    <property type="entry name" value="PAS"/>
    <property type="match status" value="3"/>
</dbReference>
<dbReference type="EMBL" id="JAHZIK010000027">
    <property type="protein sequence ID" value="MBW7452947.1"/>
    <property type="molecule type" value="Genomic_DNA"/>
</dbReference>
<proteinExistence type="predicted"/>
<dbReference type="InterPro" id="IPR003594">
    <property type="entry name" value="HATPase_dom"/>
</dbReference>
<dbReference type="Pfam" id="PF00512">
    <property type="entry name" value="HisKA"/>
    <property type="match status" value="1"/>
</dbReference>
<sequence length="1011" mass="114454">MTLPPLNQDPHFGHIYHHAMNGVAILAAEDLAVLYANPAYRDLTGFSESELLHRTFPELIERINGESPLPEKELDRLLASSDAFYDTDQIVRHKLGYGIRTHQRWTRCAAEKDVEQPAKLVVELSAKVPDVALEAMVPSMPDYQDLYSLITRNAQDLISISTPDGVLIYLSPSSWSLLGYKPEEFVGRKRMDYYHPEDAAQMEQPGMLYSDKERFIRRLQHRDGRYLWFEIWSHVVRDKNGIPEKILSVGRNVTERKKYEDRLTKAKRIANMGSWEWDLIKGELSFSEETRRIFGYAFQAFSSSIEVVLERIHPDDRQQARNVVEQSLLDGLPAAYKCRIVLPDGGIRTLRNQWETVVIKDGKPLQMIGMVQDITGQTRMEDRLRESERNYRIISEHSLDFISRHAVDDALTILYASPICYHMLGYEQKEMIGASYIDYIHPDDRVQVKAALENNKNGRYLETYVFRFRKKDGTYVWFETSSRYTYDEDDQISELISISRNITDRKMFESKLSESESRYKSLFDYNPSGISSFDLDFKFTSLNPSMEKLTGYSRQELLAKPFNELSHPDDAAETVRRIKLVMQGQPQSYEARMIGKDGHVRDLSIHNVPIMVNGQIVGVYGIASDITERKQYINQIEKLSYEHALILNAVSEGIFGLDITGRPTFINPAGAQLLGFSSSELLESLDLTMIEQYGPQGLSSADTPIYQAIHSGRSHQEKEAVLWKKDGTSFLAEYQVTPLFDKGERKGAVVVFRDITGEKEILKAKESAERADRAKSEFLSVMSHELRTPMNGIIGMTDLLLQTSLDEEQRGYAGIISQSSEALLLILNDILDISKIEAGKMVLNREPFPIHETMSNLLDLFLHRAVEKEIQLTCEIADDFPAIIVGDPVRLRQVLVNLVGNAIKFTDSGSISLTVDVKSRALSQGILLEFKVTDTGIGIPLNKQNQLFQSFSQLHTAINRKYGGTGLGLAISKNLVELMGGIIGVESAESEGATFYFTIAVGLVEDEGEPV</sequence>
<evidence type="ECO:0000259" key="11">
    <source>
        <dbReference type="PROSITE" id="PS50113"/>
    </source>
</evidence>
<feature type="domain" description="PAC" evidence="11">
    <location>
        <begin position="334"/>
        <end position="386"/>
    </location>
</feature>
<name>A0ABS7BWD3_9BACL</name>
<feature type="domain" description="PAS" evidence="10">
    <location>
        <begin position="286"/>
        <end position="331"/>
    </location>
</feature>
<dbReference type="RefSeq" id="WP_210038892.1">
    <property type="nucleotide sequence ID" value="NZ_JBHLVU010000011.1"/>
</dbReference>
<keyword evidence="3" id="KW-0597">Phosphoprotein</keyword>
<accession>A0ABS7BWD3</accession>
<dbReference type="InterPro" id="IPR036097">
    <property type="entry name" value="HisK_dim/P_sf"/>
</dbReference>
<dbReference type="PRINTS" id="PR00344">
    <property type="entry name" value="BCTRLSENSOR"/>
</dbReference>
<feature type="domain" description="PAC" evidence="11">
    <location>
        <begin position="209"/>
        <end position="265"/>
    </location>
</feature>
<dbReference type="InterPro" id="IPR001610">
    <property type="entry name" value="PAC"/>
</dbReference>
<dbReference type="SMART" id="SM00086">
    <property type="entry name" value="PAC"/>
    <property type="match status" value="5"/>
</dbReference>
<evidence type="ECO:0000313" key="12">
    <source>
        <dbReference type="EMBL" id="MBW7452947.1"/>
    </source>
</evidence>
<evidence type="ECO:0000259" key="10">
    <source>
        <dbReference type="PROSITE" id="PS50112"/>
    </source>
</evidence>
<feature type="domain" description="Histidine kinase" evidence="9">
    <location>
        <begin position="781"/>
        <end position="1003"/>
    </location>
</feature>
<dbReference type="InterPro" id="IPR004358">
    <property type="entry name" value="Sig_transdc_His_kin-like_C"/>
</dbReference>
<keyword evidence="5" id="KW-0547">Nucleotide-binding</keyword>
<dbReference type="EC" id="2.7.13.3" evidence="2"/>
<dbReference type="SMART" id="SM00388">
    <property type="entry name" value="HisKA"/>
    <property type="match status" value="1"/>
</dbReference>
<feature type="domain" description="PAC" evidence="11">
    <location>
        <begin position="462"/>
        <end position="514"/>
    </location>
</feature>
<dbReference type="Gene3D" id="3.30.565.10">
    <property type="entry name" value="Histidine kinase-like ATPase, C-terminal domain"/>
    <property type="match status" value="1"/>
</dbReference>
<dbReference type="PROSITE" id="PS50113">
    <property type="entry name" value="PAC"/>
    <property type="match status" value="5"/>
</dbReference>
<dbReference type="PROSITE" id="PS50112">
    <property type="entry name" value="PAS"/>
    <property type="match status" value="6"/>
</dbReference>
<comment type="caution">
    <text evidence="12">The sequence shown here is derived from an EMBL/GenBank/DDBJ whole genome shotgun (WGS) entry which is preliminary data.</text>
</comment>
<keyword evidence="6" id="KW-0418">Kinase</keyword>
<dbReference type="InterPro" id="IPR013655">
    <property type="entry name" value="PAS_fold_3"/>
</dbReference>
<evidence type="ECO:0000256" key="7">
    <source>
        <dbReference type="ARBA" id="ARBA00022840"/>
    </source>
</evidence>
<feature type="domain" description="PAC" evidence="11">
    <location>
        <begin position="716"/>
        <end position="767"/>
    </location>
</feature>
<dbReference type="InterPro" id="IPR035965">
    <property type="entry name" value="PAS-like_dom_sf"/>
</dbReference>
<evidence type="ECO:0000256" key="6">
    <source>
        <dbReference type="ARBA" id="ARBA00022777"/>
    </source>
</evidence>
<evidence type="ECO:0000256" key="3">
    <source>
        <dbReference type="ARBA" id="ARBA00022553"/>
    </source>
</evidence>
<evidence type="ECO:0000256" key="5">
    <source>
        <dbReference type="ARBA" id="ARBA00022741"/>
    </source>
</evidence>
<organism evidence="12 13">
    <name type="scientific">Paenibacillus sepulcri</name>
    <dbReference type="NCBI Taxonomy" id="359917"/>
    <lineage>
        <taxon>Bacteria</taxon>
        <taxon>Bacillati</taxon>
        <taxon>Bacillota</taxon>
        <taxon>Bacilli</taxon>
        <taxon>Bacillales</taxon>
        <taxon>Paenibacillaceae</taxon>
        <taxon>Paenibacillus</taxon>
    </lineage>
</organism>
<evidence type="ECO:0000256" key="1">
    <source>
        <dbReference type="ARBA" id="ARBA00000085"/>
    </source>
</evidence>
<gene>
    <name evidence="12" type="ORF">K0U00_02675</name>
</gene>
<keyword evidence="13" id="KW-1185">Reference proteome</keyword>
<dbReference type="InterPro" id="IPR000700">
    <property type="entry name" value="PAS-assoc_C"/>
</dbReference>
<dbReference type="Gene3D" id="2.10.70.100">
    <property type="match status" value="1"/>
</dbReference>
<dbReference type="Pfam" id="PF02518">
    <property type="entry name" value="HATPase_c"/>
    <property type="match status" value="1"/>
</dbReference>
<dbReference type="CDD" id="cd16922">
    <property type="entry name" value="HATPase_EvgS-ArcB-TorS-like"/>
    <property type="match status" value="1"/>
</dbReference>
<dbReference type="SUPFAM" id="SSF47384">
    <property type="entry name" value="Homodimeric domain of signal transducing histidine kinase"/>
    <property type="match status" value="1"/>
</dbReference>
<dbReference type="SUPFAM" id="SSF55785">
    <property type="entry name" value="PYP-like sensor domain (PAS domain)"/>
    <property type="match status" value="6"/>
</dbReference>
<dbReference type="Proteomes" id="UP001519887">
    <property type="component" value="Unassembled WGS sequence"/>
</dbReference>
<keyword evidence="7" id="KW-0067">ATP-binding</keyword>
<feature type="domain" description="PAS" evidence="10">
    <location>
        <begin position="142"/>
        <end position="204"/>
    </location>
</feature>
<feature type="domain" description="PAS" evidence="10">
    <location>
        <begin position="515"/>
        <end position="585"/>
    </location>
</feature>
<dbReference type="CDD" id="cd00130">
    <property type="entry name" value="PAS"/>
    <property type="match status" value="6"/>
</dbReference>
<dbReference type="PANTHER" id="PTHR43304">
    <property type="entry name" value="PHYTOCHROME-LIKE PROTEIN CPH1"/>
    <property type="match status" value="1"/>
</dbReference>
<dbReference type="Pfam" id="PF08447">
    <property type="entry name" value="PAS_3"/>
    <property type="match status" value="3"/>
</dbReference>
<protein>
    <recommendedName>
        <fullName evidence="2">histidine kinase</fullName>
        <ecNumber evidence="2">2.7.13.3</ecNumber>
    </recommendedName>
</protein>
<dbReference type="SUPFAM" id="SSF55874">
    <property type="entry name" value="ATPase domain of HSP90 chaperone/DNA topoisomerase II/histidine kinase"/>
    <property type="match status" value="1"/>
</dbReference>
<dbReference type="SMART" id="SM00091">
    <property type="entry name" value="PAS"/>
    <property type="match status" value="6"/>
</dbReference>
<dbReference type="NCBIfam" id="TIGR00229">
    <property type="entry name" value="sensory_box"/>
    <property type="match status" value="4"/>
</dbReference>
<evidence type="ECO:0000256" key="8">
    <source>
        <dbReference type="ARBA" id="ARBA00023012"/>
    </source>
</evidence>
<dbReference type="InterPro" id="IPR003661">
    <property type="entry name" value="HisK_dim/P_dom"/>
</dbReference>
<dbReference type="PANTHER" id="PTHR43304:SF1">
    <property type="entry name" value="PAC DOMAIN-CONTAINING PROTEIN"/>
    <property type="match status" value="1"/>
</dbReference>
<keyword evidence="8" id="KW-0902">Two-component regulatory system</keyword>
<dbReference type="CDD" id="cd00082">
    <property type="entry name" value="HisKA"/>
    <property type="match status" value="1"/>
</dbReference>
<evidence type="ECO:0000313" key="13">
    <source>
        <dbReference type="Proteomes" id="UP001519887"/>
    </source>
</evidence>
<evidence type="ECO:0000256" key="2">
    <source>
        <dbReference type="ARBA" id="ARBA00012438"/>
    </source>
</evidence>
<feature type="domain" description="PAC" evidence="11">
    <location>
        <begin position="587"/>
        <end position="638"/>
    </location>
</feature>